<reference evidence="13 14" key="1">
    <citation type="submission" date="2016-10" db="EMBL/GenBank/DDBJ databases">
        <authorList>
            <person name="de Groot N.N."/>
        </authorList>
    </citation>
    <scope>NUCLEOTIDE SEQUENCE [LARGE SCALE GENOMIC DNA]</scope>
    <source>
        <strain evidence="13 14">DSM 23310</strain>
    </source>
</reference>
<dbReference type="NCBIfam" id="TIGR01131">
    <property type="entry name" value="ATP_synt_6_or_A"/>
    <property type="match status" value="1"/>
</dbReference>
<dbReference type="InterPro" id="IPR000568">
    <property type="entry name" value="ATP_synth_F0_asu"/>
</dbReference>
<dbReference type="CDD" id="cd00310">
    <property type="entry name" value="ATP-synt_Fo_a_6"/>
    <property type="match status" value="1"/>
</dbReference>
<evidence type="ECO:0000256" key="4">
    <source>
        <dbReference type="ARBA" id="ARBA00022547"/>
    </source>
</evidence>
<dbReference type="InterPro" id="IPR045082">
    <property type="entry name" value="ATP_syn_F0_a_bact/chloroplast"/>
</dbReference>
<dbReference type="PRINTS" id="PR00123">
    <property type="entry name" value="ATPASEA"/>
</dbReference>
<feature type="transmembrane region" description="Helical" evidence="11">
    <location>
        <begin position="79"/>
        <end position="102"/>
    </location>
</feature>
<keyword evidence="6 11" id="KW-0375">Hydrogen ion transport</keyword>
<evidence type="ECO:0000256" key="6">
    <source>
        <dbReference type="ARBA" id="ARBA00022781"/>
    </source>
</evidence>
<dbReference type="HAMAP" id="MF_01393">
    <property type="entry name" value="ATP_synth_a_bact"/>
    <property type="match status" value="1"/>
</dbReference>
<keyword evidence="11" id="KW-1003">Cell membrane</keyword>
<keyword evidence="3 11" id="KW-0813">Transport</keyword>
<dbReference type="GO" id="GO:0046933">
    <property type="term" value="F:proton-transporting ATP synthase activity, rotational mechanism"/>
    <property type="evidence" value="ECO:0007669"/>
    <property type="project" value="UniProtKB-UniRule"/>
</dbReference>
<comment type="function">
    <text evidence="11 12">Key component of the proton channel; it plays a direct role in the translocation of protons across the membrane.</text>
</comment>
<proteinExistence type="inferred from homology"/>
<evidence type="ECO:0000256" key="2">
    <source>
        <dbReference type="ARBA" id="ARBA00006810"/>
    </source>
</evidence>
<evidence type="ECO:0000256" key="11">
    <source>
        <dbReference type="HAMAP-Rule" id="MF_01393"/>
    </source>
</evidence>
<dbReference type="InterPro" id="IPR035908">
    <property type="entry name" value="F0_ATP_A_sf"/>
</dbReference>
<evidence type="ECO:0000256" key="12">
    <source>
        <dbReference type="RuleBase" id="RU000483"/>
    </source>
</evidence>
<evidence type="ECO:0000256" key="10">
    <source>
        <dbReference type="ARBA" id="ARBA00023310"/>
    </source>
</evidence>
<keyword evidence="14" id="KW-1185">Reference proteome</keyword>
<keyword evidence="5 11" id="KW-0812">Transmembrane</keyword>
<evidence type="ECO:0000256" key="7">
    <source>
        <dbReference type="ARBA" id="ARBA00022989"/>
    </source>
</evidence>
<feature type="transmembrane region" description="Helical" evidence="11">
    <location>
        <begin position="165"/>
        <end position="190"/>
    </location>
</feature>
<comment type="similarity">
    <text evidence="2 11 12">Belongs to the ATPase A chain family.</text>
</comment>
<dbReference type="GO" id="GO:0045259">
    <property type="term" value="C:proton-transporting ATP synthase complex"/>
    <property type="evidence" value="ECO:0007669"/>
    <property type="project" value="UniProtKB-KW"/>
</dbReference>
<gene>
    <name evidence="11" type="primary">atpB</name>
    <name evidence="13" type="ORF">SAMN05660923_00258</name>
</gene>
<accession>A0A1H2R1U7</accession>
<comment type="subcellular location">
    <subcellularLocation>
        <location evidence="11 12">Cell membrane</location>
        <topology evidence="11 12">Multi-pass membrane protein</topology>
    </subcellularLocation>
    <subcellularLocation>
        <location evidence="1">Membrane</location>
        <topology evidence="1">Multi-pass membrane protein</topology>
    </subcellularLocation>
</comment>
<dbReference type="GO" id="GO:0042777">
    <property type="term" value="P:proton motive force-driven plasma membrane ATP synthesis"/>
    <property type="evidence" value="ECO:0007669"/>
    <property type="project" value="TreeGrafter"/>
</dbReference>
<evidence type="ECO:0000313" key="13">
    <source>
        <dbReference type="EMBL" id="SDW12649.1"/>
    </source>
</evidence>
<dbReference type="PANTHER" id="PTHR42823:SF3">
    <property type="entry name" value="ATP SYNTHASE SUBUNIT A, CHLOROPLASTIC"/>
    <property type="match status" value="1"/>
</dbReference>
<dbReference type="PROSITE" id="PS00449">
    <property type="entry name" value="ATPASE_A"/>
    <property type="match status" value="1"/>
</dbReference>
<dbReference type="GO" id="GO:0005886">
    <property type="term" value="C:plasma membrane"/>
    <property type="evidence" value="ECO:0007669"/>
    <property type="project" value="UniProtKB-SubCell"/>
</dbReference>
<evidence type="ECO:0000256" key="5">
    <source>
        <dbReference type="ARBA" id="ARBA00022692"/>
    </source>
</evidence>
<feature type="transmembrane region" description="Helical" evidence="11">
    <location>
        <begin position="108"/>
        <end position="127"/>
    </location>
</feature>
<dbReference type="PANTHER" id="PTHR42823">
    <property type="entry name" value="ATP SYNTHASE SUBUNIT A, CHLOROPLASTIC"/>
    <property type="match status" value="1"/>
</dbReference>
<organism evidence="13 14">
    <name type="scientific">Tepidimicrobium xylanilyticum</name>
    <dbReference type="NCBI Taxonomy" id="1123352"/>
    <lineage>
        <taxon>Bacteria</taxon>
        <taxon>Bacillati</taxon>
        <taxon>Bacillota</taxon>
        <taxon>Tissierellia</taxon>
        <taxon>Tissierellales</taxon>
        <taxon>Tepidimicrobiaceae</taxon>
        <taxon>Tepidimicrobium</taxon>
    </lineage>
</organism>
<dbReference type="Gene3D" id="1.20.120.220">
    <property type="entry name" value="ATP synthase, F0 complex, subunit A"/>
    <property type="match status" value="1"/>
</dbReference>
<dbReference type="Proteomes" id="UP000198828">
    <property type="component" value="Unassembled WGS sequence"/>
</dbReference>
<dbReference type="RefSeq" id="WP_093750055.1">
    <property type="nucleotide sequence ID" value="NZ_FNNG01000001.1"/>
</dbReference>
<dbReference type="OrthoDB" id="9789241at2"/>
<keyword evidence="8 11" id="KW-0406">Ion transport</keyword>
<dbReference type="SUPFAM" id="SSF81336">
    <property type="entry name" value="F1F0 ATP synthase subunit A"/>
    <property type="match status" value="1"/>
</dbReference>
<feature type="transmembrane region" description="Helical" evidence="11">
    <location>
        <begin position="20"/>
        <end position="37"/>
    </location>
</feature>
<evidence type="ECO:0000256" key="3">
    <source>
        <dbReference type="ARBA" id="ARBA00022448"/>
    </source>
</evidence>
<evidence type="ECO:0000256" key="9">
    <source>
        <dbReference type="ARBA" id="ARBA00023136"/>
    </source>
</evidence>
<protein>
    <recommendedName>
        <fullName evidence="11 12">ATP synthase subunit a</fullName>
    </recommendedName>
    <alternativeName>
        <fullName evidence="11">ATP synthase F0 sector subunit a</fullName>
    </alternativeName>
    <alternativeName>
        <fullName evidence="11">F-ATPase subunit 6</fullName>
    </alternativeName>
</protein>
<evidence type="ECO:0000313" key="14">
    <source>
        <dbReference type="Proteomes" id="UP000198828"/>
    </source>
</evidence>
<feature type="transmembrane region" description="Helical" evidence="11">
    <location>
        <begin position="196"/>
        <end position="218"/>
    </location>
</feature>
<keyword evidence="9 11" id="KW-0472">Membrane</keyword>
<dbReference type="Pfam" id="PF00119">
    <property type="entry name" value="ATP-synt_A"/>
    <property type="match status" value="1"/>
</dbReference>
<keyword evidence="10 11" id="KW-0066">ATP synthesis</keyword>
<dbReference type="InterPro" id="IPR023011">
    <property type="entry name" value="ATP_synth_F0_asu_AS"/>
</dbReference>
<sequence length="223" mass="24604">MKIEFTLNVFGKSIFIPDTVVNVYLVVIILLILAAIVNKKVKQASPDEKPSNFLNVIELAVEAVENLVKQTMGAKHVRFASYIFTLMAFLLFANLFGLLGFTPPTSNYSVTLTLALITFILTQYYGLKTNGLLGYLKGFTEPMAFLTPLNIIGELANPISLSFRLFGNILSGVIIMGLLYQALGYIAPIITPPLHAYFDLFSGILQTFIFSMLTMIFIGGNLD</sequence>
<dbReference type="EMBL" id="FNNG01000001">
    <property type="protein sequence ID" value="SDW12649.1"/>
    <property type="molecule type" value="Genomic_DNA"/>
</dbReference>
<keyword evidence="4 11" id="KW-0138">CF(0)</keyword>
<dbReference type="AlphaFoldDB" id="A0A1H2R1U7"/>
<keyword evidence="7 11" id="KW-1133">Transmembrane helix</keyword>
<evidence type="ECO:0000256" key="8">
    <source>
        <dbReference type="ARBA" id="ARBA00023065"/>
    </source>
</evidence>
<name>A0A1H2R1U7_9FIRM</name>
<evidence type="ECO:0000256" key="1">
    <source>
        <dbReference type="ARBA" id="ARBA00004141"/>
    </source>
</evidence>